<dbReference type="AlphaFoldDB" id="A0A4R7JB26"/>
<dbReference type="EMBL" id="SOAW01000001">
    <property type="protein sequence ID" value="TDT33847.1"/>
    <property type="molecule type" value="Genomic_DNA"/>
</dbReference>
<dbReference type="InterPro" id="IPR034660">
    <property type="entry name" value="DinB/YfiT-like"/>
</dbReference>
<keyword evidence="2" id="KW-1185">Reference proteome</keyword>
<gene>
    <name evidence="1" type="ORF">CLV29_1482</name>
</gene>
<proteinExistence type="predicted"/>
<evidence type="ECO:0000313" key="2">
    <source>
        <dbReference type="Proteomes" id="UP000295371"/>
    </source>
</evidence>
<comment type="caution">
    <text evidence="1">The sequence shown here is derived from an EMBL/GenBank/DDBJ whole genome shotgun (WGS) entry which is preliminary data.</text>
</comment>
<sequence length="177" mass="19920">MNPLDNRPEPPSQADEWATLNGFLDHLRATVRWKVADLGPGQLMQTHPPSKLTMIGLVRHLAYVEDVWSNVVLWGGKPVPPWDGVDWDVDGDWEFDSALVEPPEASFELWHTAVDRSRDLIAAAHAEGGMERLAEGSRPDGLRPNVRWILVHLIEEYGRHCGHLDLLRESIDGRVGE</sequence>
<reference evidence="1 2" key="1">
    <citation type="submission" date="2019-03" db="EMBL/GenBank/DDBJ databases">
        <title>Genomic Encyclopedia of Archaeal and Bacterial Type Strains, Phase II (KMG-II): from individual species to whole genera.</title>
        <authorList>
            <person name="Goeker M."/>
        </authorList>
    </citation>
    <scope>NUCLEOTIDE SEQUENCE [LARGE SCALE GENOMIC DNA]</scope>
    <source>
        <strain evidence="1 2">DSM 24323</strain>
    </source>
</reference>
<accession>A0A4R7JB26</accession>
<dbReference type="Gene3D" id="1.20.120.450">
    <property type="entry name" value="dinb family like domain"/>
    <property type="match status" value="1"/>
</dbReference>
<evidence type="ECO:0000313" key="1">
    <source>
        <dbReference type="EMBL" id="TDT33847.1"/>
    </source>
</evidence>
<dbReference type="Proteomes" id="UP000295371">
    <property type="component" value="Unassembled WGS sequence"/>
</dbReference>
<name>A0A4R7JB26_9ACTN</name>
<protein>
    <submittedName>
        <fullName evidence="1">Uncharacterized protein DUF664</fullName>
    </submittedName>
</protein>
<dbReference type="Pfam" id="PF04978">
    <property type="entry name" value="MST"/>
    <property type="match status" value="1"/>
</dbReference>
<dbReference type="RefSeq" id="WP_243831786.1">
    <property type="nucleotide sequence ID" value="NZ_SOAW01000001.1"/>
</dbReference>
<dbReference type="InterPro" id="IPR007061">
    <property type="entry name" value="MST-like"/>
</dbReference>
<dbReference type="SUPFAM" id="SSF109854">
    <property type="entry name" value="DinB/YfiT-like putative metalloenzymes"/>
    <property type="match status" value="1"/>
</dbReference>
<organism evidence="1 2">
    <name type="scientific">Naumannella halotolerans</name>
    <dbReference type="NCBI Taxonomy" id="993414"/>
    <lineage>
        <taxon>Bacteria</taxon>
        <taxon>Bacillati</taxon>
        <taxon>Actinomycetota</taxon>
        <taxon>Actinomycetes</taxon>
        <taxon>Propionibacteriales</taxon>
        <taxon>Propionibacteriaceae</taxon>
        <taxon>Naumannella</taxon>
    </lineage>
</organism>